<dbReference type="GO" id="GO:0070475">
    <property type="term" value="P:rRNA base methylation"/>
    <property type="evidence" value="ECO:0007669"/>
    <property type="project" value="TreeGrafter"/>
</dbReference>
<dbReference type="FunFam" id="2.40.50.140:FF:000097">
    <property type="entry name" value="23S rRNA (uracil(1939)-C(5))-methyltransferase RlmD"/>
    <property type="match status" value="1"/>
</dbReference>
<dbReference type="PANTHER" id="PTHR11061">
    <property type="entry name" value="RNA M5U METHYLTRANSFERASE"/>
    <property type="match status" value="1"/>
</dbReference>
<dbReference type="InterPro" id="IPR030391">
    <property type="entry name" value="MeTrfase_TrmA_CS"/>
</dbReference>
<dbReference type="GO" id="GO:0070041">
    <property type="term" value="F:rRNA (uridine-C5-)-methyltransferase activity"/>
    <property type="evidence" value="ECO:0007669"/>
    <property type="project" value="TreeGrafter"/>
</dbReference>
<evidence type="ECO:0000259" key="6">
    <source>
        <dbReference type="PROSITE" id="PS50926"/>
    </source>
</evidence>
<dbReference type="Gene3D" id="2.40.50.1070">
    <property type="match status" value="1"/>
</dbReference>
<feature type="binding site" evidence="4">
    <location>
        <position position="389"/>
    </location>
    <ligand>
        <name>S-adenosyl-L-methionine</name>
        <dbReference type="ChEBI" id="CHEBI:59789"/>
    </ligand>
</feature>
<keyword evidence="3 4" id="KW-0949">S-adenosyl-L-methionine</keyword>
<dbReference type="PANTHER" id="PTHR11061:SF30">
    <property type="entry name" value="TRNA (URACIL(54)-C(5))-METHYLTRANSFERASE"/>
    <property type="match status" value="1"/>
</dbReference>
<dbReference type="InterPro" id="IPR030390">
    <property type="entry name" value="MeTrfase_TrmA_AS"/>
</dbReference>
<feature type="active site" description="Nucleophile" evidence="4">
    <location>
        <position position="416"/>
    </location>
</feature>
<feature type="domain" description="TRAM" evidence="6">
    <location>
        <begin position="1"/>
        <end position="59"/>
    </location>
</feature>
<dbReference type="Pfam" id="PF05958">
    <property type="entry name" value="tRNA_U5-meth_tr"/>
    <property type="match status" value="1"/>
</dbReference>
<feature type="binding site" evidence="4">
    <location>
        <position position="344"/>
    </location>
    <ligand>
        <name>S-adenosyl-L-methionine</name>
        <dbReference type="ChEBI" id="CHEBI:59789"/>
    </ligand>
</feature>
<dbReference type="EMBL" id="FNGO01000010">
    <property type="protein sequence ID" value="SDL85840.1"/>
    <property type="molecule type" value="Genomic_DNA"/>
</dbReference>
<dbReference type="InterPro" id="IPR012340">
    <property type="entry name" value="NA-bd_OB-fold"/>
</dbReference>
<sequence length="458" mass="51964">MKNFRKYIVKILDLSSQGEGVARPEDLPVFFVPGALPGEKVEVRPTKKKKNYWRTELLSVREASGHRVNPRCDVYESCGGCNLQHLGYRVQLKEKEKIIKNSLSRIGGVEELPEFSVTGMDFPWYYRNKGQFPVGREDAKKGEEGGRVRAGLYKKGSHELVFFDECPIQHQPINRLIKETEKRLNRYEITPYNEGKHSGNLRHLVIRGAVCSSQLQLTFVTRRGKLPSRKEITAELIEEIRSLWSIYHSVNAEDTNVILGDEIELVTGERFITEYIRDKKFYIHPSSFFQVNTQQTEKLYERVLSLARDVSPRRIIDAYCGAGTIGIYLADGMKGDIEKTLGIEEVPQAVQAAAVNSSLNECRNVDFIQGKVEKVLPRLDLKEELVIVDPPRKGLSENSCQTILDSSPSAVVYVSCNPGTLARDISRLSTSFRLEKIEAVDMFPHTHHVETAVLLVRD</sequence>
<dbReference type="FunFam" id="2.40.50.1070:FF:000003">
    <property type="entry name" value="23S rRNA (Uracil-5-)-methyltransferase RumA"/>
    <property type="match status" value="1"/>
</dbReference>
<keyword evidence="2 4" id="KW-0808">Transferase</keyword>
<feature type="binding site" evidence="4">
    <location>
        <position position="319"/>
    </location>
    <ligand>
        <name>S-adenosyl-L-methionine</name>
        <dbReference type="ChEBI" id="CHEBI:59789"/>
    </ligand>
</feature>
<dbReference type="PROSITE" id="PS01231">
    <property type="entry name" value="TRMA_2"/>
    <property type="match status" value="1"/>
</dbReference>
<dbReference type="SUPFAM" id="SSF50249">
    <property type="entry name" value="Nucleic acid-binding proteins"/>
    <property type="match status" value="1"/>
</dbReference>
<evidence type="ECO:0000256" key="5">
    <source>
        <dbReference type="PROSITE-ProRule" id="PRU10015"/>
    </source>
</evidence>
<gene>
    <name evidence="7" type="ORF">SAMN04488692_11075</name>
</gene>
<dbReference type="InterPro" id="IPR010280">
    <property type="entry name" value="U5_MeTrfase_fam"/>
</dbReference>
<organism evidence="7 8">
    <name type="scientific">Halarsenatibacter silvermanii</name>
    <dbReference type="NCBI Taxonomy" id="321763"/>
    <lineage>
        <taxon>Bacteria</taxon>
        <taxon>Bacillati</taxon>
        <taxon>Bacillota</taxon>
        <taxon>Clostridia</taxon>
        <taxon>Halanaerobiales</taxon>
        <taxon>Halarsenatibacteraceae</taxon>
        <taxon>Halarsenatibacter</taxon>
    </lineage>
</organism>
<evidence type="ECO:0000256" key="1">
    <source>
        <dbReference type="ARBA" id="ARBA00022603"/>
    </source>
</evidence>
<dbReference type="Gene3D" id="2.40.50.140">
    <property type="entry name" value="Nucleic acid-binding proteins"/>
    <property type="match status" value="1"/>
</dbReference>
<comment type="similarity">
    <text evidence="4">Belongs to the class I-like SAM-binding methyltransferase superfamily. RNA M5U methyltransferase family.</text>
</comment>
<dbReference type="RefSeq" id="WP_089760046.1">
    <property type="nucleotide sequence ID" value="NZ_FNGO01000010.1"/>
</dbReference>
<dbReference type="Gene3D" id="3.40.50.150">
    <property type="entry name" value="Vaccinia Virus protein VP39"/>
    <property type="match status" value="1"/>
</dbReference>
<proteinExistence type="inferred from homology"/>
<evidence type="ECO:0000313" key="8">
    <source>
        <dbReference type="Proteomes" id="UP000199476"/>
    </source>
</evidence>
<keyword evidence="8" id="KW-1185">Reference proteome</keyword>
<feature type="active site" evidence="5">
    <location>
        <position position="416"/>
    </location>
</feature>
<feature type="binding site" evidence="4">
    <location>
        <position position="290"/>
    </location>
    <ligand>
        <name>S-adenosyl-L-methionine</name>
        <dbReference type="ChEBI" id="CHEBI:59789"/>
    </ligand>
</feature>
<dbReference type="PROSITE" id="PS50926">
    <property type="entry name" value="TRAM"/>
    <property type="match status" value="1"/>
</dbReference>
<evidence type="ECO:0000256" key="2">
    <source>
        <dbReference type="ARBA" id="ARBA00022679"/>
    </source>
</evidence>
<dbReference type="OrthoDB" id="9804590at2"/>
<dbReference type="InterPro" id="IPR029063">
    <property type="entry name" value="SAM-dependent_MTases_sf"/>
</dbReference>
<reference evidence="7 8" key="1">
    <citation type="submission" date="2016-10" db="EMBL/GenBank/DDBJ databases">
        <authorList>
            <person name="de Groot N.N."/>
        </authorList>
    </citation>
    <scope>NUCLEOTIDE SEQUENCE [LARGE SCALE GENOMIC DNA]</scope>
    <source>
        <strain evidence="7 8">SLAS-1</strain>
    </source>
</reference>
<dbReference type="STRING" id="321763.SAMN04488692_11075"/>
<dbReference type="CDD" id="cd02440">
    <property type="entry name" value="AdoMet_MTases"/>
    <property type="match status" value="1"/>
</dbReference>
<dbReference type="PROSITE" id="PS51687">
    <property type="entry name" value="SAM_MT_RNA_M5U"/>
    <property type="match status" value="1"/>
</dbReference>
<keyword evidence="1 4" id="KW-0489">Methyltransferase</keyword>
<evidence type="ECO:0000256" key="3">
    <source>
        <dbReference type="ARBA" id="ARBA00022691"/>
    </source>
</evidence>
<name>A0A1G9NHL7_9FIRM</name>
<evidence type="ECO:0000256" key="4">
    <source>
        <dbReference type="PROSITE-ProRule" id="PRU01024"/>
    </source>
</evidence>
<evidence type="ECO:0000313" key="7">
    <source>
        <dbReference type="EMBL" id="SDL85840.1"/>
    </source>
</evidence>
<dbReference type="AlphaFoldDB" id="A0A1G9NHL7"/>
<dbReference type="Pfam" id="PF01938">
    <property type="entry name" value="TRAM"/>
    <property type="match status" value="1"/>
</dbReference>
<accession>A0A1G9NHL7</accession>
<dbReference type="NCBIfam" id="TIGR00479">
    <property type="entry name" value="rumA"/>
    <property type="match status" value="1"/>
</dbReference>
<dbReference type="Proteomes" id="UP000199476">
    <property type="component" value="Unassembled WGS sequence"/>
</dbReference>
<dbReference type="PROSITE" id="PS01230">
    <property type="entry name" value="TRMA_1"/>
    <property type="match status" value="1"/>
</dbReference>
<protein>
    <submittedName>
        <fullName evidence="7">23S rRNA m(5)U-1939 methyltransferase</fullName>
    </submittedName>
</protein>
<dbReference type="SUPFAM" id="SSF53335">
    <property type="entry name" value="S-adenosyl-L-methionine-dependent methyltransferases"/>
    <property type="match status" value="1"/>
</dbReference>
<dbReference type="InterPro" id="IPR002792">
    <property type="entry name" value="TRAM_dom"/>
</dbReference>